<dbReference type="Proteomes" id="UP000799437">
    <property type="component" value="Unassembled WGS sequence"/>
</dbReference>
<feature type="transmembrane region" description="Helical" evidence="7">
    <location>
        <begin position="99"/>
        <end position="121"/>
    </location>
</feature>
<evidence type="ECO:0000313" key="9">
    <source>
        <dbReference type="EMBL" id="KAF2756048.1"/>
    </source>
</evidence>
<accession>A0A6A6VZF5</accession>
<dbReference type="GO" id="GO:0016020">
    <property type="term" value="C:membrane"/>
    <property type="evidence" value="ECO:0007669"/>
    <property type="project" value="UniProtKB-SubCell"/>
</dbReference>
<feature type="transmembrane region" description="Helical" evidence="7">
    <location>
        <begin position="20"/>
        <end position="42"/>
    </location>
</feature>
<comment type="subcellular location">
    <subcellularLocation>
        <location evidence="1">Membrane</location>
        <topology evidence="1">Multi-pass membrane protein</topology>
    </subcellularLocation>
</comment>
<dbReference type="PANTHER" id="PTHR33048:SF47">
    <property type="entry name" value="INTEGRAL MEMBRANE PROTEIN-RELATED"/>
    <property type="match status" value="1"/>
</dbReference>
<dbReference type="AlphaFoldDB" id="A0A6A6VZF5"/>
<dbReference type="Pfam" id="PF20684">
    <property type="entry name" value="Fung_rhodopsin"/>
    <property type="match status" value="1"/>
</dbReference>
<keyword evidence="10" id="KW-1185">Reference proteome</keyword>
<feature type="transmembrane region" description="Helical" evidence="7">
    <location>
        <begin position="133"/>
        <end position="164"/>
    </location>
</feature>
<keyword evidence="2 7" id="KW-0812">Transmembrane</keyword>
<gene>
    <name evidence="9" type="ORF">EJ05DRAFT_502515</name>
</gene>
<organism evidence="9 10">
    <name type="scientific">Pseudovirgaria hyperparasitica</name>
    <dbReference type="NCBI Taxonomy" id="470096"/>
    <lineage>
        <taxon>Eukaryota</taxon>
        <taxon>Fungi</taxon>
        <taxon>Dikarya</taxon>
        <taxon>Ascomycota</taxon>
        <taxon>Pezizomycotina</taxon>
        <taxon>Dothideomycetes</taxon>
        <taxon>Dothideomycetes incertae sedis</taxon>
        <taxon>Acrospermales</taxon>
        <taxon>Acrospermaceae</taxon>
        <taxon>Pseudovirgaria</taxon>
    </lineage>
</organism>
<evidence type="ECO:0000256" key="1">
    <source>
        <dbReference type="ARBA" id="ARBA00004141"/>
    </source>
</evidence>
<proteinExistence type="inferred from homology"/>
<evidence type="ECO:0000256" key="2">
    <source>
        <dbReference type="ARBA" id="ARBA00022692"/>
    </source>
</evidence>
<dbReference type="InterPro" id="IPR049326">
    <property type="entry name" value="Rhodopsin_dom_fungi"/>
</dbReference>
<evidence type="ECO:0000259" key="8">
    <source>
        <dbReference type="Pfam" id="PF20684"/>
    </source>
</evidence>
<evidence type="ECO:0000313" key="10">
    <source>
        <dbReference type="Proteomes" id="UP000799437"/>
    </source>
</evidence>
<dbReference type="OrthoDB" id="444631at2759"/>
<evidence type="ECO:0000256" key="7">
    <source>
        <dbReference type="SAM" id="Phobius"/>
    </source>
</evidence>
<feature type="transmembrane region" description="Helical" evidence="7">
    <location>
        <begin position="54"/>
        <end position="79"/>
    </location>
</feature>
<feature type="region of interest" description="Disordered" evidence="6">
    <location>
        <begin position="299"/>
        <end position="336"/>
    </location>
</feature>
<keyword evidence="3 7" id="KW-1133">Transmembrane helix</keyword>
<comment type="similarity">
    <text evidence="5">Belongs to the SAT4 family.</text>
</comment>
<name>A0A6A6VZF5_9PEZI</name>
<feature type="transmembrane region" description="Helical" evidence="7">
    <location>
        <begin position="258"/>
        <end position="285"/>
    </location>
</feature>
<dbReference type="EMBL" id="ML996576">
    <property type="protein sequence ID" value="KAF2756048.1"/>
    <property type="molecule type" value="Genomic_DNA"/>
</dbReference>
<feature type="compositionally biased region" description="Polar residues" evidence="6">
    <location>
        <begin position="320"/>
        <end position="329"/>
    </location>
</feature>
<feature type="compositionally biased region" description="Low complexity" evidence="6">
    <location>
        <begin position="308"/>
        <end position="319"/>
    </location>
</feature>
<feature type="domain" description="Rhodopsin" evidence="8">
    <location>
        <begin position="38"/>
        <end position="282"/>
    </location>
</feature>
<feature type="transmembrane region" description="Helical" evidence="7">
    <location>
        <begin position="184"/>
        <end position="208"/>
    </location>
</feature>
<evidence type="ECO:0000256" key="3">
    <source>
        <dbReference type="ARBA" id="ARBA00022989"/>
    </source>
</evidence>
<protein>
    <recommendedName>
        <fullName evidence="8">Rhodopsin domain-containing protein</fullName>
    </recommendedName>
</protein>
<evidence type="ECO:0000256" key="6">
    <source>
        <dbReference type="SAM" id="MobiDB-lite"/>
    </source>
</evidence>
<evidence type="ECO:0000256" key="5">
    <source>
        <dbReference type="ARBA" id="ARBA00038359"/>
    </source>
</evidence>
<dbReference type="RefSeq" id="XP_033598499.1">
    <property type="nucleotide sequence ID" value="XM_033747271.1"/>
</dbReference>
<dbReference type="PANTHER" id="PTHR33048">
    <property type="entry name" value="PTH11-LIKE INTEGRAL MEMBRANE PROTEIN (AFU_ORTHOLOGUE AFUA_5G11245)"/>
    <property type="match status" value="1"/>
</dbReference>
<evidence type="ECO:0000256" key="4">
    <source>
        <dbReference type="ARBA" id="ARBA00023136"/>
    </source>
</evidence>
<reference evidence="9" key="1">
    <citation type="journal article" date="2020" name="Stud. Mycol.">
        <title>101 Dothideomycetes genomes: a test case for predicting lifestyles and emergence of pathogens.</title>
        <authorList>
            <person name="Haridas S."/>
            <person name="Albert R."/>
            <person name="Binder M."/>
            <person name="Bloem J."/>
            <person name="Labutti K."/>
            <person name="Salamov A."/>
            <person name="Andreopoulos B."/>
            <person name="Baker S."/>
            <person name="Barry K."/>
            <person name="Bills G."/>
            <person name="Bluhm B."/>
            <person name="Cannon C."/>
            <person name="Castanera R."/>
            <person name="Culley D."/>
            <person name="Daum C."/>
            <person name="Ezra D."/>
            <person name="Gonzalez J."/>
            <person name="Henrissat B."/>
            <person name="Kuo A."/>
            <person name="Liang C."/>
            <person name="Lipzen A."/>
            <person name="Lutzoni F."/>
            <person name="Magnuson J."/>
            <person name="Mondo S."/>
            <person name="Nolan M."/>
            <person name="Ohm R."/>
            <person name="Pangilinan J."/>
            <person name="Park H.-J."/>
            <person name="Ramirez L."/>
            <person name="Alfaro M."/>
            <person name="Sun H."/>
            <person name="Tritt A."/>
            <person name="Yoshinaga Y."/>
            <person name="Zwiers L.-H."/>
            <person name="Turgeon B."/>
            <person name="Goodwin S."/>
            <person name="Spatafora J."/>
            <person name="Crous P."/>
            <person name="Grigoriev I."/>
        </authorList>
    </citation>
    <scope>NUCLEOTIDE SEQUENCE</scope>
    <source>
        <strain evidence="9">CBS 121739</strain>
    </source>
</reference>
<keyword evidence="4 7" id="KW-0472">Membrane</keyword>
<sequence>MVATLTPDQLATMNDNRNTLIVAVSVVLIVLTTIAIVLRFIARRSRSLHIGVDDWFALVAWVIAIPMCSLNITMIKWGLGRHVWGADVQVLWKVVQTTWAFTLLYAWVHFFIKFSILFFYHRVFSFRIAWFKLACYACGVYAVSWTLAAFFAAGFQCSPVSFLWTSVQLNPPANGKCHLQNGRAALAFAALNSLLDILIFILPMAMLWNLHMKRARKLSLIAVFATGAFAITAGLLRLSNSYLSIDPNADVTWVLADINLWTIAEACVGIICASMPVIGPLFGLVKDNVRSYLSKQSLESGTHGIPLSGRSGESGSTTRLASSRGSHNDSIYALKP</sequence>
<dbReference type="InterPro" id="IPR052337">
    <property type="entry name" value="SAT4-like"/>
</dbReference>
<feature type="transmembrane region" description="Helical" evidence="7">
    <location>
        <begin position="220"/>
        <end position="238"/>
    </location>
</feature>
<dbReference type="GeneID" id="54488325"/>